<dbReference type="GO" id="GO:0007274">
    <property type="term" value="P:neuromuscular synaptic transmission"/>
    <property type="evidence" value="ECO:0007669"/>
    <property type="project" value="UniProtKB-ARBA"/>
</dbReference>
<evidence type="ECO:0000256" key="6">
    <source>
        <dbReference type="ARBA" id="ARBA00022737"/>
    </source>
</evidence>
<dbReference type="FunFam" id="1.20.58.60:FF:000020">
    <property type="entry name" value="Spectrin alpha chain, non-erythrocytic 1"/>
    <property type="match status" value="1"/>
</dbReference>
<dbReference type="GO" id="GO:0051693">
    <property type="term" value="P:actin filament capping"/>
    <property type="evidence" value="ECO:0007669"/>
    <property type="project" value="UniProtKB-KW"/>
</dbReference>
<dbReference type="PANTHER" id="PTHR11915">
    <property type="entry name" value="SPECTRIN/FILAMIN RELATED CYTOSKELETAL PROTEIN"/>
    <property type="match status" value="1"/>
</dbReference>
<dbReference type="InterPro" id="IPR041681">
    <property type="entry name" value="PH_9"/>
</dbReference>
<feature type="coiled-coil region" evidence="9">
    <location>
        <begin position="784"/>
        <end position="840"/>
    </location>
</feature>
<dbReference type="Pfam" id="PF15410">
    <property type="entry name" value="PH_9"/>
    <property type="match status" value="1"/>
</dbReference>
<evidence type="ECO:0000256" key="8">
    <source>
        <dbReference type="ARBA" id="ARBA00023212"/>
    </source>
</evidence>
<protein>
    <recommendedName>
        <fullName evidence="11">PH domain-containing protein</fullName>
    </recommendedName>
</protein>
<dbReference type="FunFam" id="1.20.58.60:FF:000019">
    <property type="entry name" value="Spectrin beta chain"/>
    <property type="match status" value="1"/>
</dbReference>
<dbReference type="FunFam" id="1.20.58.60:FF:000017">
    <property type="entry name" value="Spectrin alpha chain, non-erythrocytic 1"/>
    <property type="match status" value="1"/>
</dbReference>
<dbReference type="SMART" id="SM00150">
    <property type="entry name" value="SPEC"/>
    <property type="match status" value="10"/>
</dbReference>
<dbReference type="GO" id="GO:0031594">
    <property type="term" value="C:neuromuscular junction"/>
    <property type="evidence" value="ECO:0007669"/>
    <property type="project" value="UniProtKB-ARBA"/>
</dbReference>
<keyword evidence="3" id="KW-0117">Actin capping</keyword>
<dbReference type="PRINTS" id="PR00683">
    <property type="entry name" value="SPECTRINPH"/>
</dbReference>
<keyword evidence="8" id="KW-0206">Cytoskeleton</keyword>
<dbReference type="CDD" id="cd10571">
    <property type="entry name" value="PH_beta_spectrin"/>
    <property type="match status" value="1"/>
</dbReference>
<organism evidence="12">
    <name type="scientific">Timema monikensis</name>
    <dbReference type="NCBI Taxonomy" id="170555"/>
    <lineage>
        <taxon>Eukaryota</taxon>
        <taxon>Metazoa</taxon>
        <taxon>Ecdysozoa</taxon>
        <taxon>Arthropoda</taxon>
        <taxon>Hexapoda</taxon>
        <taxon>Insecta</taxon>
        <taxon>Pterygota</taxon>
        <taxon>Neoptera</taxon>
        <taxon>Polyneoptera</taxon>
        <taxon>Phasmatodea</taxon>
        <taxon>Timematodea</taxon>
        <taxon>Timematoidea</taxon>
        <taxon>Timematidae</taxon>
        <taxon>Timema</taxon>
    </lineage>
</organism>
<feature type="compositionally biased region" description="Basic and acidic residues" evidence="10">
    <location>
        <begin position="1053"/>
        <end position="1073"/>
    </location>
</feature>
<feature type="compositionally biased region" description="Pro residues" evidence="10">
    <location>
        <begin position="1332"/>
        <end position="1346"/>
    </location>
</feature>
<evidence type="ECO:0000259" key="11">
    <source>
        <dbReference type="PROSITE" id="PS50003"/>
    </source>
</evidence>
<dbReference type="FunFam" id="2.30.29.30:FF:000024">
    <property type="entry name" value="Spectrin beta chain"/>
    <property type="match status" value="1"/>
</dbReference>
<dbReference type="Gene3D" id="1.20.58.60">
    <property type="match status" value="9"/>
</dbReference>
<dbReference type="CDD" id="cd00176">
    <property type="entry name" value="SPEC"/>
    <property type="match status" value="5"/>
</dbReference>
<dbReference type="FunFam" id="1.20.58.60:FF:000011">
    <property type="entry name" value="Spectrin beta chain"/>
    <property type="match status" value="1"/>
</dbReference>
<evidence type="ECO:0000256" key="5">
    <source>
        <dbReference type="ARBA" id="ARBA00022553"/>
    </source>
</evidence>
<dbReference type="GO" id="GO:0016199">
    <property type="term" value="P:axon midline choice point recognition"/>
    <property type="evidence" value="ECO:0007669"/>
    <property type="project" value="UniProtKB-ARBA"/>
</dbReference>
<evidence type="ECO:0000256" key="9">
    <source>
        <dbReference type="SAM" id="Coils"/>
    </source>
</evidence>
<dbReference type="Pfam" id="PF00435">
    <property type="entry name" value="Spectrin"/>
    <property type="match status" value="10"/>
</dbReference>
<feature type="compositionally biased region" description="Low complexity" evidence="10">
    <location>
        <begin position="1296"/>
        <end position="1305"/>
    </location>
</feature>
<dbReference type="GO" id="GO:0008017">
    <property type="term" value="F:microtubule binding"/>
    <property type="evidence" value="ECO:0007669"/>
    <property type="project" value="UniProtKB-ARBA"/>
</dbReference>
<dbReference type="FunFam" id="1.20.58.60:FF:000135">
    <property type="entry name" value="Spectrin beta chain, non-erythrocytic"/>
    <property type="match status" value="1"/>
</dbReference>
<dbReference type="GO" id="GO:0003779">
    <property type="term" value="F:actin binding"/>
    <property type="evidence" value="ECO:0007669"/>
    <property type="project" value="UniProtKB-KW"/>
</dbReference>
<feature type="domain" description="PH" evidence="11">
    <location>
        <begin position="1156"/>
        <end position="1264"/>
    </location>
</feature>
<dbReference type="InterPro" id="IPR001605">
    <property type="entry name" value="PH_dom-spectrin-type"/>
</dbReference>
<evidence type="ECO:0000256" key="2">
    <source>
        <dbReference type="ARBA" id="ARBA00006826"/>
    </source>
</evidence>
<dbReference type="EMBL" id="OB793603">
    <property type="protein sequence ID" value="CAD7427988.1"/>
    <property type="molecule type" value="Genomic_DNA"/>
</dbReference>
<dbReference type="InterPro" id="IPR018159">
    <property type="entry name" value="Spectrin/alpha-actinin"/>
</dbReference>
<evidence type="ECO:0000256" key="7">
    <source>
        <dbReference type="ARBA" id="ARBA00023203"/>
    </source>
</evidence>
<comment type="similarity">
    <text evidence="2">Belongs to the spectrin family.</text>
</comment>
<dbReference type="GO" id="GO:0042062">
    <property type="term" value="P:long-term strengthening of neuromuscular junction"/>
    <property type="evidence" value="ECO:0007669"/>
    <property type="project" value="UniProtKB-ARBA"/>
</dbReference>
<dbReference type="GO" id="GO:0045169">
    <property type="term" value="C:fusome"/>
    <property type="evidence" value="ECO:0007669"/>
    <property type="project" value="UniProtKB-ARBA"/>
</dbReference>
<dbReference type="GO" id="GO:0045170">
    <property type="term" value="C:spectrosome"/>
    <property type="evidence" value="ECO:0007669"/>
    <property type="project" value="UniProtKB-ARBA"/>
</dbReference>
<dbReference type="GO" id="GO:0007026">
    <property type="term" value="P:negative regulation of microtubule depolymerization"/>
    <property type="evidence" value="ECO:0007669"/>
    <property type="project" value="UniProtKB-ARBA"/>
</dbReference>
<evidence type="ECO:0000256" key="4">
    <source>
        <dbReference type="ARBA" id="ARBA00022490"/>
    </source>
</evidence>
<dbReference type="PROSITE" id="PS50003">
    <property type="entry name" value="PH_DOMAIN"/>
    <property type="match status" value="1"/>
</dbReference>
<feature type="compositionally biased region" description="Low complexity" evidence="10">
    <location>
        <begin position="1368"/>
        <end position="1380"/>
    </location>
</feature>
<dbReference type="GO" id="GO:0005856">
    <property type="term" value="C:cytoskeleton"/>
    <property type="evidence" value="ECO:0007669"/>
    <property type="project" value="UniProtKB-SubCell"/>
</dbReference>
<feature type="region of interest" description="Disordered" evidence="10">
    <location>
        <begin position="1"/>
        <end position="22"/>
    </location>
</feature>
<keyword evidence="7" id="KW-0009">Actin-binding</keyword>
<dbReference type="InterPro" id="IPR001849">
    <property type="entry name" value="PH_domain"/>
</dbReference>
<proteinExistence type="inferred from homology"/>
<feature type="region of interest" description="Disordered" evidence="10">
    <location>
        <begin position="1120"/>
        <end position="1139"/>
    </location>
</feature>
<accession>A0A7R9HMM4</accession>
<evidence type="ECO:0000256" key="10">
    <source>
        <dbReference type="SAM" id="MobiDB-lite"/>
    </source>
</evidence>
<reference evidence="12" key="1">
    <citation type="submission" date="2020-11" db="EMBL/GenBank/DDBJ databases">
        <authorList>
            <person name="Tran Van P."/>
        </authorList>
    </citation>
    <scope>NUCLEOTIDE SEQUENCE</scope>
</reference>
<feature type="coiled-coil region" evidence="9">
    <location>
        <begin position="558"/>
        <end position="585"/>
    </location>
</feature>
<dbReference type="InterPro" id="IPR002017">
    <property type="entry name" value="Spectrin_repeat"/>
</dbReference>
<keyword evidence="4" id="KW-0963">Cytoplasm</keyword>
<dbReference type="SMART" id="SM00233">
    <property type="entry name" value="PH"/>
    <property type="match status" value="1"/>
</dbReference>
<feature type="region of interest" description="Disordered" evidence="10">
    <location>
        <begin position="1280"/>
        <end position="1389"/>
    </location>
</feature>
<name>A0A7R9HMM4_9NEOP</name>
<sequence>MQTSERLRPGSQIPSKRMDSSELPATISEAEAMLELHQERKAEIDGRLEAFKNLKYFGMRLSANYSEQEDITPSLARLEELRRTLLAAWEERRSRLDQAHQLQLFKEQADQADSWLASKEAFLHNDDLGDSLSSVEMLLRKHEAFEKMVTAQAGRVEELERLSLEIVADHHYDSAGITQRLQAVVSRKDRLKESSMARRRRLQESKQLQQFLRNMYEVEGWIHQKQQVASDENYRDPTNLQSKIQKHAAFESELSANRGRVAAVTNEGEKLIGAGHFAGMEIQTRLDELDAAWRQLQDTSQLKRDRLNDAYQALVFSATLEEQETWMDEVEQQLQSEDHGKDLSSVEHLLKRHTLLEGDVHNHGEPMDQIKMAASTFQESNHFMRDEIQDRAREIISRYHTLQQPMQIRRDNLEDALLLQRFLRDVEDEVQWVTEKEPLAASNDLGNSLTAVQNLQKKHQALEAELVTHEPVVSGVVKRAQHMIRGNHFASQRIEGCITELTEKLSHLRDLASVRRLRLLDAVESQMFYAEANEADAWIREKRPLLSSADFGKDENSVQSLMKKLEGLERDLSNFQRTVGRLAKLSQGLVDRGHFDSQNIHTKQSEIETQFSELQSLAATRSQRLVESRKVFGFLREADEVSEWMGDQTVVAASEDYGRDVEHVELLIQRFESFLTGLNSNEGRVLSCLSSGRALISEQSPESDRILTRLDETQQLWEDLRELAHARQEALAGAKQVHVFDRTADETMAWIQEKDSALSSEGYGQDLETIQTLVRKHEGFETDLAAVKEQVESVVEEAKRLADLFPDARDHIEVKYEDTLEAWNELLDKSAQRRDKLSQAEQLQAYFDDYRDLMSWINEMIAKVTSPELAQDVPGAEILLVRHEEYKAEIDTRGDTFSQFYHTGNTLILQGHFLANEIGEKIGILEQRRQTLTDTWERRKTIYEQNLDTQVFKRDADLLENWIVSREPILHDGKLGETIPQVEELIRKHEDFEKTIEAQEEKLSALRRVTLLEEAFQKQQEEEQAARLAEKERIERERLEARKRREVQRITDERRREDERRRVQEGRGPREEINGSEQYEGSPRLNTLDVPVPGSIQKAGSVSQLFGDQMRREIKRAESMKVEMKKPKRTPSFTTRRRTQSFRKLQRLEQLDQLPPVEIQGVLDRKHELQSGGKKAPVRSWKTYYTVLCGQLLCFFKDNDDFSASKAATAPIIIFKAKCEKAEDYTKRKHVFRLCCTDGSEFLFLAETERQMEDWINKISFHAQLPPSLQLLSYDDSHKNQDRLPTLGSDTRDGDVSSVSSRGSSPEVQRWTEHTDLSPMPQSQQARHPADRPPIPPRGAPPPVPTRSPSTEAITLRTKPSDLEVVMSSPRPQSYQPPRSAQNGGPVPADWRRSHLESGGPHEKVSATTMVKSKMKLLRSYLLRSIGKTLAMTHTDLDNFDENLAICDELTDADGTSKEADSNI</sequence>
<dbReference type="GO" id="GO:0048790">
    <property type="term" value="P:maintenance of presynaptic active zone structure"/>
    <property type="evidence" value="ECO:0007669"/>
    <property type="project" value="UniProtKB-ARBA"/>
</dbReference>
<dbReference type="Gene3D" id="2.30.29.30">
    <property type="entry name" value="Pleckstrin-homology domain (PH domain)/Phosphotyrosine-binding domain (PTB)"/>
    <property type="match status" value="1"/>
</dbReference>
<dbReference type="GO" id="GO:0005543">
    <property type="term" value="F:phospholipid binding"/>
    <property type="evidence" value="ECO:0007669"/>
    <property type="project" value="InterPro"/>
</dbReference>
<dbReference type="FunFam" id="1.20.58.60:FF:000013">
    <property type="entry name" value="Spectrin alpha chain, non-erythrocytic 1"/>
    <property type="match status" value="1"/>
</dbReference>
<dbReference type="SUPFAM" id="SSF50729">
    <property type="entry name" value="PH domain-like"/>
    <property type="match status" value="1"/>
</dbReference>
<evidence type="ECO:0000256" key="1">
    <source>
        <dbReference type="ARBA" id="ARBA00004245"/>
    </source>
</evidence>
<gene>
    <name evidence="12" type="ORF">TMSB3V08_LOCUS4809</name>
</gene>
<keyword evidence="9" id="KW-0175">Coiled coil</keyword>
<dbReference type="GO" id="GO:0016328">
    <property type="term" value="C:lateral plasma membrane"/>
    <property type="evidence" value="ECO:0007669"/>
    <property type="project" value="UniProtKB-ARBA"/>
</dbReference>
<keyword evidence="6" id="KW-0677">Repeat</keyword>
<comment type="subcellular location">
    <subcellularLocation>
        <location evidence="1">Cytoplasm</location>
        <location evidence="1">Cytoskeleton</location>
    </subcellularLocation>
</comment>
<dbReference type="SUPFAM" id="SSF46966">
    <property type="entry name" value="Spectrin repeat"/>
    <property type="match status" value="8"/>
</dbReference>
<keyword evidence="5" id="KW-0597">Phosphoprotein</keyword>
<dbReference type="InterPro" id="IPR011993">
    <property type="entry name" value="PH-like_dom_sf"/>
</dbReference>
<feature type="region of interest" description="Disordered" evidence="10">
    <location>
        <begin position="1053"/>
        <end position="1086"/>
    </location>
</feature>
<dbReference type="FunFam" id="1.20.58.60:FF:000007">
    <property type="entry name" value="Spectrin alpha chain non-erythrocytic 1"/>
    <property type="match status" value="1"/>
</dbReference>
<evidence type="ECO:0000256" key="3">
    <source>
        <dbReference type="ARBA" id="ARBA00022467"/>
    </source>
</evidence>
<evidence type="ECO:0000313" key="12">
    <source>
        <dbReference type="EMBL" id="CAD7427988.1"/>
    </source>
</evidence>